<gene>
    <name evidence="3" type="ORF">EJK80_06000</name>
</gene>
<dbReference type="EMBL" id="VHIR01000007">
    <property type="protein sequence ID" value="TQE43672.1"/>
    <property type="molecule type" value="Genomic_DNA"/>
</dbReference>
<sequence length="140" mass="16200">MGEEQILDVLSETKSPWGFILTLLIILAMVSGLFSRAAAEYGNIFGAAARAIQRHKEEAIAADEASAERRLDRMEETIQRLDNEVGELRTKDKIHHEYQLYVAAYWRKLQFWAVEKNIELPPPPMMTYPEWKITNYPDMT</sequence>
<dbReference type="AlphaFoldDB" id="A0A540R7J3"/>
<feature type="coiled-coil region" evidence="1">
    <location>
        <begin position="64"/>
        <end position="91"/>
    </location>
</feature>
<reference evidence="3 4" key="1">
    <citation type="submission" date="2019-06" db="EMBL/GenBank/DDBJ databases">
        <title>Draft genome of C. phoceense Strain 272.</title>
        <authorList>
            <person name="Pacheco L.G.C."/>
            <person name="Barberis C.M."/>
            <person name="Almuzara M.N."/>
            <person name="Traglia G.M."/>
            <person name="Santos C.S."/>
            <person name="Rocha D.J.P.G."/>
            <person name="Aguiar E.R.G.R."/>
            <person name="Vay C.A."/>
        </authorList>
    </citation>
    <scope>NUCLEOTIDE SEQUENCE [LARGE SCALE GENOMIC DNA]</scope>
    <source>
        <strain evidence="3 4">272</strain>
    </source>
</reference>
<evidence type="ECO:0000256" key="2">
    <source>
        <dbReference type="SAM" id="Phobius"/>
    </source>
</evidence>
<feature type="transmembrane region" description="Helical" evidence="2">
    <location>
        <begin position="17"/>
        <end position="34"/>
    </location>
</feature>
<protein>
    <submittedName>
        <fullName evidence="3">Uncharacterized protein</fullName>
    </submittedName>
</protein>
<organism evidence="3 4">
    <name type="scientific">Corynebacterium phoceense</name>
    <dbReference type="NCBI Taxonomy" id="1686286"/>
    <lineage>
        <taxon>Bacteria</taxon>
        <taxon>Bacillati</taxon>
        <taxon>Actinomycetota</taxon>
        <taxon>Actinomycetes</taxon>
        <taxon>Mycobacteriales</taxon>
        <taxon>Corynebacteriaceae</taxon>
        <taxon>Corynebacterium</taxon>
    </lineage>
</organism>
<comment type="caution">
    <text evidence="3">The sequence shown here is derived from an EMBL/GenBank/DDBJ whole genome shotgun (WGS) entry which is preliminary data.</text>
</comment>
<keyword evidence="2" id="KW-0812">Transmembrane</keyword>
<dbReference type="Proteomes" id="UP000318080">
    <property type="component" value="Unassembled WGS sequence"/>
</dbReference>
<keyword evidence="1" id="KW-0175">Coiled coil</keyword>
<evidence type="ECO:0000313" key="4">
    <source>
        <dbReference type="Proteomes" id="UP000318080"/>
    </source>
</evidence>
<accession>A0A540R7J3</accession>
<keyword evidence="2" id="KW-0472">Membrane</keyword>
<evidence type="ECO:0000313" key="3">
    <source>
        <dbReference type="EMBL" id="TQE43672.1"/>
    </source>
</evidence>
<evidence type="ECO:0000256" key="1">
    <source>
        <dbReference type="SAM" id="Coils"/>
    </source>
</evidence>
<keyword evidence="2" id="KW-1133">Transmembrane helix</keyword>
<proteinExistence type="predicted"/>
<keyword evidence="4" id="KW-1185">Reference proteome</keyword>
<name>A0A540R7J3_9CORY</name>